<organism evidence="2 3">
    <name type="scientific">Zymoseptoria tritici (strain ST99CH_3D7)</name>
    <dbReference type="NCBI Taxonomy" id="1276538"/>
    <lineage>
        <taxon>Eukaryota</taxon>
        <taxon>Fungi</taxon>
        <taxon>Dikarya</taxon>
        <taxon>Ascomycota</taxon>
        <taxon>Pezizomycotina</taxon>
        <taxon>Dothideomycetes</taxon>
        <taxon>Dothideomycetidae</taxon>
        <taxon>Mycosphaerellales</taxon>
        <taxon>Mycosphaerellaceae</taxon>
        <taxon>Zymoseptoria</taxon>
    </lineage>
</organism>
<gene>
    <name evidence="2" type="ORF">ZT3D7_G5526</name>
</gene>
<proteinExistence type="predicted"/>
<feature type="region of interest" description="Disordered" evidence="1">
    <location>
        <begin position="1"/>
        <end position="47"/>
    </location>
</feature>
<protein>
    <recommendedName>
        <fullName evidence="4">F-box domain-containing protein</fullName>
    </recommendedName>
</protein>
<sequence>MPPTPEFHVTEAEVNNSSKKCTSPAEVGAGGPQTSSCIVNPSETAPDLAKTEEEQQPFRLLDLPDELWIKIGNMVIDDIQPKNVGIIWMCKSAAWANPDDYQPEGPEEHPGYEHFSFDLTPPAILQTCVSLRKELRNSYYHDKISITVRMCWWGMDESYLLLGQYLRMMGPEARRQIKAVSDEGWHKKTNPVPAPRWERFQSWEVEMMLVPVVRENWEADPGCDEIWMTSDIATREVNINPDMEDIWTSGTNDSQRTALLQNPATPSPLLVISTESHPCYLLDLPVELLINIGQLLIEASPTIRVSDVTIRRAEKGRTRSGYASHTWLAEGFDLAPPALLQTCSALRNELRSDYYRQRVTINPYSQGGSGKDDDKLGRYLRMIGPEARRSMRVFPFLTPKGESEAPSEPPQRKFSHWEVEMMFVPKCYPEPAKRDVSGRDCGHIFWEIEFI</sequence>
<feature type="compositionally biased region" description="Polar residues" evidence="1">
    <location>
        <begin position="32"/>
        <end position="43"/>
    </location>
</feature>
<dbReference type="Proteomes" id="UP000215127">
    <property type="component" value="Chromosome 4"/>
</dbReference>
<dbReference type="EMBL" id="LT853695">
    <property type="protein sequence ID" value="SMQ50373.1"/>
    <property type="molecule type" value="Genomic_DNA"/>
</dbReference>
<dbReference type="AlphaFoldDB" id="A0A1X7RSG0"/>
<accession>A0A1X7RSG0</accession>
<name>A0A1X7RSG0_ZYMT9</name>
<evidence type="ECO:0000313" key="2">
    <source>
        <dbReference type="EMBL" id="SMQ50373.1"/>
    </source>
</evidence>
<evidence type="ECO:0000313" key="3">
    <source>
        <dbReference type="Proteomes" id="UP000215127"/>
    </source>
</evidence>
<keyword evidence="3" id="KW-1185">Reference proteome</keyword>
<evidence type="ECO:0000256" key="1">
    <source>
        <dbReference type="SAM" id="MobiDB-lite"/>
    </source>
</evidence>
<evidence type="ECO:0008006" key="4">
    <source>
        <dbReference type="Google" id="ProtNLM"/>
    </source>
</evidence>
<reference evidence="2 3" key="1">
    <citation type="submission" date="2016-06" db="EMBL/GenBank/DDBJ databases">
        <authorList>
            <person name="Kjaerup R.B."/>
            <person name="Dalgaard T.S."/>
            <person name="Juul-Madsen H.R."/>
        </authorList>
    </citation>
    <scope>NUCLEOTIDE SEQUENCE [LARGE SCALE GENOMIC DNA]</scope>
</reference>